<dbReference type="PRINTS" id="PR00625">
    <property type="entry name" value="JDOMAIN"/>
</dbReference>
<dbReference type="Gene3D" id="1.10.287.110">
    <property type="entry name" value="DnaJ domain"/>
    <property type="match status" value="1"/>
</dbReference>
<dbReference type="PROSITE" id="PS50076">
    <property type="entry name" value="DNAJ_2"/>
    <property type="match status" value="1"/>
</dbReference>
<dbReference type="Pfam" id="PF00226">
    <property type="entry name" value="DnaJ"/>
    <property type="match status" value="1"/>
</dbReference>
<dbReference type="InterPro" id="IPR036869">
    <property type="entry name" value="J_dom_sf"/>
</dbReference>
<dbReference type="AlphaFoldDB" id="A0A6C0CMP4"/>
<evidence type="ECO:0000256" key="1">
    <source>
        <dbReference type="ARBA" id="ARBA00023186"/>
    </source>
</evidence>
<evidence type="ECO:0000259" key="2">
    <source>
        <dbReference type="PROSITE" id="PS50076"/>
    </source>
</evidence>
<protein>
    <recommendedName>
        <fullName evidence="2">J domain-containing protein</fullName>
    </recommendedName>
</protein>
<accession>A0A6C0CMP4</accession>
<dbReference type="InterPro" id="IPR018253">
    <property type="entry name" value="DnaJ_domain_CS"/>
</dbReference>
<dbReference type="GO" id="GO:0051082">
    <property type="term" value="F:unfolded protein binding"/>
    <property type="evidence" value="ECO:0007669"/>
    <property type="project" value="InterPro"/>
</dbReference>
<dbReference type="Gene3D" id="2.60.260.20">
    <property type="entry name" value="Urease metallochaperone UreE, N-terminal domain"/>
    <property type="match status" value="2"/>
</dbReference>
<keyword evidence="1" id="KW-0143">Chaperone</keyword>
<dbReference type="GO" id="GO:0051087">
    <property type="term" value="F:protein-folding chaperone binding"/>
    <property type="evidence" value="ECO:0007669"/>
    <property type="project" value="TreeGrafter"/>
</dbReference>
<dbReference type="PROSITE" id="PS00636">
    <property type="entry name" value="DNAJ_1"/>
    <property type="match status" value="1"/>
</dbReference>
<dbReference type="InterPro" id="IPR051339">
    <property type="entry name" value="DnaJ_subfamily_B"/>
</dbReference>
<proteinExistence type="predicted"/>
<dbReference type="CDD" id="cd10747">
    <property type="entry name" value="DnaJ_C"/>
    <property type="match status" value="1"/>
</dbReference>
<dbReference type="SMART" id="SM00271">
    <property type="entry name" value="DnaJ"/>
    <property type="match status" value="1"/>
</dbReference>
<dbReference type="InterPro" id="IPR001623">
    <property type="entry name" value="DnaJ_domain"/>
</dbReference>
<dbReference type="SUPFAM" id="SSF49493">
    <property type="entry name" value="HSP40/DnaJ peptide-binding domain"/>
    <property type="match status" value="2"/>
</dbReference>
<dbReference type="InterPro" id="IPR002939">
    <property type="entry name" value="DnaJ_C"/>
</dbReference>
<dbReference type="PANTHER" id="PTHR24078">
    <property type="entry name" value="DNAJ HOMOLOG SUBFAMILY C MEMBER"/>
    <property type="match status" value="1"/>
</dbReference>
<evidence type="ECO:0000313" key="3">
    <source>
        <dbReference type="EMBL" id="QHT05878.1"/>
    </source>
</evidence>
<dbReference type="GO" id="GO:0005829">
    <property type="term" value="C:cytosol"/>
    <property type="evidence" value="ECO:0007669"/>
    <property type="project" value="TreeGrafter"/>
</dbReference>
<sequence>MDYYNILGVDKTASQDQIKKAYRKLSLQFHPDKKTGNAEKFKQINEAYQILGDEDKKKIYDQQKEQPMSGQFPSQFFNGNPDNMNHMAHHMQDNLFKMFFGHTQQPFHGGMDIPNVQMFRNGIPVDMSKFHKPPPIIKTINIDLKSAYTGINMPIEIERWVLINNTKQFEKEKIYVPIPPGIDENEIIIMKGKGNYKNETLKGDVKIFIKIKNNSELEREGLNLIYKKNLTLRESLLGFSFTINHISGKSFNLVNDPGKVITPGFKKVAKGMGMKRENMSGDMIIYFNVIFPKNLSKDQVEKLKNIL</sequence>
<dbReference type="GO" id="GO:0006457">
    <property type="term" value="P:protein folding"/>
    <property type="evidence" value="ECO:0007669"/>
    <property type="project" value="InterPro"/>
</dbReference>
<reference evidence="3" key="1">
    <citation type="journal article" date="2020" name="Nature">
        <title>Giant virus diversity and host interactions through global metagenomics.</title>
        <authorList>
            <person name="Schulz F."/>
            <person name="Roux S."/>
            <person name="Paez-Espino D."/>
            <person name="Jungbluth S."/>
            <person name="Walsh D.A."/>
            <person name="Denef V.J."/>
            <person name="McMahon K.D."/>
            <person name="Konstantinidis K.T."/>
            <person name="Eloe-Fadrosh E.A."/>
            <person name="Kyrpides N.C."/>
            <person name="Woyke T."/>
        </authorList>
    </citation>
    <scope>NUCLEOTIDE SEQUENCE</scope>
    <source>
        <strain evidence="3">GVMAG-M-3300021425-14</strain>
    </source>
</reference>
<dbReference type="CDD" id="cd06257">
    <property type="entry name" value="DnaJ"/>
    <property type="match status" value="1"/>
</dbReference>
<dbReference type="InterPro" id="IPR008971">
    <property type="entry name" value="HSP40/DnaJ_pept-bd"/>
</dbReference>
<dbReference type="SUPFAM" id="SSF46565">
    <property type="entry name" value="Chaperone J-domain"/>
    <property type="match status" value="1"/>
</dbReference>
<dbReference type="EMBL" id="MN739460">
    <property type="protein sequence ID" value="QHT05878.1"/>
    <property type="molecule type" value="Genomic_DNA"/>
</dbReference>
<dbReference type="Pfam" id="PF01556">
    <property type="entry name" value="DnaJ_C"/>
    <property type="match status" value="1"/>
</dbReference>
<name>A0A6C0CMP4_9ZZZZ</name>
<feature type="domain" description="J" evidence="2">
    <location>
        <begin position="2"/>
        <end position="64"/>
    </location>
</feature>
<dbReference type="PANTHER" id="PTHR24078:SF553">
    <property type="entry name" value="DNAJ HOMOLOG SUBFAMILY B MEMBER 5"/>
    <property type="match status" value="1"/>
</dbReference>
<organism evidence="3">
    <name type="scientific">viral metagenome</name>
    <dbReference type="NCBI Taxonomy" id="1070528"/>
    <lineage>
        <taxon>unclassified sequences</taxon>
        <taxon>metagenomes</taxon>
        <taxon>organismal metagenomes</taxon>
    </lineage>
</organism>